<evidence type="ECO:0000256" key="5">
    <source>
        <dbReference type="ARBA" id="ARBA00022553"/>
    </source>
</evidence>
<dbReference type="InterPro" id="IPR003594">
    <property type="entry name" value="HATPase_dom"/>
</dbReference>
<dbReference type="SUPFAM" id="SSF55874">
    <property type="entry name" value="ATPase domain of HSP90 chaperone/DNA topoisomerase II/histidine kinase"/>
    <property type="match status" value="1"/>
</dbReference>
<evidence type="ECO:0000256" key="13">
    <source>
        <dbReference type="SAM" id="Phobius"/>
    </source>
</evidence>
<keyword evidence="8" id="KW-0902">Two-component regulatory system</keyword>
<dbReference type="CDD" id="cd17546">
    <property type="entry name" value="REC_hyHK_CKI1_RcsC-like"/>
    <property type="match status" value="1"/>
</dbReference>
<dbReference type="GO" id="GO:0000155">
    <property type="term" value="F:phosphorelay sensor kinase activity"/>
    <property type="evidence" value="ECO:0007669"/>
    <property type="project" value="InterPro"/>
</dbReference>
<dbReference type="SUPFAM" id="SSF52172">
    <property type="entry name" value="CheY-like"/>
    <property type="match status" value="1"/>
</dbReference>
<evidence type="ECO:0000259" key="14">
    <source>
        <dbReference type="PROSITE" id="PS50109"/>
    </source>
</evidence>
<dbReference type="AlphaFoldDB" id="A0A564UNH7"/>
<dbReference type="CDD" id="cd16922">
    <property type="entry name" value="HATPase_EvgS-ArcB-TorS-like"/>
    <property type="match status" value="1"/>
</dbReference>
<dbReference type="EC" id="2.7.13.3" evidence="3"/>
<comment type="similarity">
    <text evidence="2">In the N-terminal section; belongs to the phytochrome family.</text>
</comment>
<dbReference type="Pfam" id="PF02518">
    <property type="entry name" value="HATPase_c"/>
    <property type="match status" value="1"/>
</dbReference>
<protein>
    <recommendedName>
        <fullName evidence="10">Circadian input-output histidine kinase CikA</fullName>
        <ecNumber evidence="3">2.7.13.3</ecNumber>
    </recommendedName>
    <alternativeName>
        <fullName evidence="4">Stage 0 sporulation protein A homolog</fullName>
    </alternativeName>
</protein>
<evidence type="ECO:0000256" key="12">
    <source>
        <dbReference type="SAM" id="Coils"/>
    </source>
</evidence>
<evidence type="ECO:0000256" key="11">
    <source>
        <dbReference type="PROSITE-ProRule" id="PRU00169"/>
    </source>
</evidence>
<keyword evidence="7 16" id="KW-0418">Kinase</keyword>
<dbReference type="FunFam" id="3.30.565.10:FF:000010">
    <property type="entry name" value="Sensor histidine kinase RcsC"/>
    <property type="match status" value="1"/>
</dbReference>
<dbReference type="GO" id="GO:0005886">
    <property type="term" value="C:plasma membrane"/>
    <property type="evidence" value="ECO:0007669"/>
    <property type="project" value="TreeGrafter"/>
</dbReference>
<gene>
    <name evidence="16" type="primary">luxQ_2</name>
    <name evidence="16" type="ORF">FPPS064S07_01683</name>
</gene>
<sequence length="752" mass="85024">MNNKIYKRLFGGFGFVIIVSLLTLFVMSQTYIQNLVYHERLSQMEEVTHQMFRSLEDVIDTHWDEVDVQCNYLYNSPLETDTDLYRYLKKLSELSNYHEKQIELVAVDTAGHYYTEYGRMGLLRGMNYLESAPERVNYVSNSLTKDDSRMVFLEQLSTPITLQSGEKAITLRYFGISQSMTQLNDYFRCDAYENNNSVYVLDNDGFKLFNANDTELLKGHNVYTVLSRMSYLHGSSFAGAKERLARTGSCYSNAVLDGTEYFYALKQMENAQWTLAFLVPAEYVAVNTQKLVNIVMVIIIVIAMVFSVITVFVGWFLLRQKQQQELRTEKEANLRLEQYNIHLTQVNDELRQAQDAAAEALQSAERASKAKTDFLSNMSHDIRTPMNAIIGITTLMKNELHQPEKLAEHLGKLESSGQLLLGIINDILDMSRIESGKTTLNVEKMNLPQQVSQLDSIIRQQAGQRRQTFTVNTHLQHENVLADPNRLNQVLMNILSNAVKYTPKGGHIRLEVEELPRNEHFARYRFVVQDDGIGMSEEFQKTLFDPFTREEKSGTNKVQGTGLGMAITKSIVDLMGGSISVESAPGRGTRFEVVLEFPIDTGSDHAQKVQALPEEAEETSPLSGMKFLCAEDNAINAEILEMLLESKGASCTVCSNGQEIVDAFASVKPGEYDMILMDVQMPVMDGLEATRRIRNGENPLGRIIPILAMTANAFLEDMQKSKEAGMDEHLSKPVDIAALEQTVKRFRVTPPH</sequence>
<dbReference type="Pfam" id="PF00072">
    <property type="entry name" value="Response_reg"/>
    <property type="match status" value="1"/>
</dbReference>
<dbReference type="PANTHER" id="PTHR43047:SF72">
    <property type="entry name" value="OSMOSENSING HISTIDINE PROTEIN KINASE SLN1"/>
    <property type="match status" value="1"/>
</dbReference>
<dbReference type="SMART" id="SM00387">
    <property type="entry name" value="HATPase_c"/>
    <property type="match status" value="1"/>
</dbReference>
<dbReference type="InterPro" id="IPR005467">
    <property type="entry name" value="His_kinase_dom"/>
</dbReference>
<dbReference type="Proteomes" id="UP000406184">
    <property type="component" value="Unassembled WGS sequence"/>
</dbReference>
<dbReference type="InterPro" id="IPR011006">
    <property type="entry name" value="CheY-like_superfamily"/>
</dbReference>
<dbReference type="Gene3D" id="3.40.50.2300">
    <property type="match status" value="1"/>
</dbReference>
<dbReference type="PRINTS" id="PR00344">
    <property type="entry name" value="BCTRLSENSOR"/>
</dbReference>
<dbReference type="InterPro" id="IPR004358">
    <property type="entry name" value="Sig_transdc_His_kin-like_C"/>
</dbReference>
<keyword evidence="13" id="KW-0472">Membrane</keyword>
<comment type="catalytic activity">
    <reaction evidence="1">
        <text>ATP + protein L-histidine = ADP + protein N-phospho-L-histidine.</text>
        <dbReference type="EC" id="2.7.13.3"/>
    </reaction>
</comment>
<dbReference type="InterPro" id="IPR003661">
    <property type="entry name" value="HisK_dim/P_dom"/>
</dbReference>
<keyword evidence="5 11" id="KW-0597">Phosphoprotein</keyword>
<feature type="modified residue" description="4-aspartylphosphate" evidence="11">
    <location>
        <position position="678"/>
    </location>
</feature>
<dbReference type="PROSITE" id="PS50109">
    <property type="entry name" value="HIS_KIN"/>
    <property type="match status" value="1"/>
</dbReference>
<accession>A0A564UNH7</accession>
<dbReference type="GO" id="GO:0009927">
    <property type="term" value="F:histidine phosphotransfer kinase activity"/>
    <property type="evidence" value="ECO:0007669"/>
    <property type="project" value="TreeGrafter"/>
</dbReference>
<evidence type="ECO:0000256" key="7">
    <source>
        <dbReference type="ARBA" id="ARBA00022777"/>
    </source>
</evidence>
<dbReference type="InterPro" id="IPR001789">
    <property type="entry name" value="Sig_transdc_resp-reg_receiver"/>
</dbReference>
<feature type="transmembrane region" description="Helical" evidence="13">
    <location>
        <begin position="12"/>
        <end position="32"/>
    </location>
</feature>
<keyword evidence="13" id="KW-1133">Transmembrane helix</keyword>
<comment type="function">
    <text evidence="9">May play the central regulatory role in sporulation. It may be an element of the effector pathway responsible for the activation of sporulation genes in response to nutritional stress. Spo0A may act in concert with spo0H (a sigma factor) to control the expression of some genes that are critical to the sporulation process.</text>
</comment>
<dbReference type="SMART" id="SM00388">
    <property type="entry name" value="HisKA"/>
    <property type="match status" value="1"/>
</dbReference>
<feature type="domain" description="Histidine kinase" evidence="14">
    <location>
        <begin position="377"/>
        <end position="599"/>
    </location>
</feature>
<dbReference type="SUPFAM" id="SSF47384">
    <property type="entry name" value="Homodimeric domain of signal transducing histidine kinase"/>
    <property type="match status" value="1"/>
</dbReference>
<feature type="coiled-coil region" evidence="12">
    <location>
        <begin position="336"/>
        <end position="370"/>
    </location>
</feature>
<evidence type="ECO:0000256" key="2">
    <source>
        <dbReference type="ARBA" id="ARBA00006402"/>
    </source>
</evidence>
<evidence type="ECO:0000256" key="3">
    <source>
        <dbReference type="ARBA" id="ARBA00012438"/>
    </source>
</evidence>
<dbReference type="InterPro" id="IPR036097">
    <property type="entry name" value="HisK_dim/P_sf"/>
</dbReference>
<evidence type="ECO:0000259" key="15">
    <source>
        <dbReference type="PROSITE" id="PS50110"/>
    </source>
</evidence>
<organism evidence="16 17">
    <name type="scientific">Faecalibacterium prausnitzii</name>
    <dbReference type="NCBI Taxonomy" id="853"/>
    <lineage>
        <taxon>Bacteria</taxon>
        <taxon>Bacillati</taxon>
        <taxon>Bacillota</taxon>
        <taxon>Clostridia</taxon>
        <taxon>Eubacteriales</taxon>
        <taxon>Oscillospiraceae</taxon>
        <taxon>Faecalibacterium</taxon>
    </lineage>
</organism>
<dbReference type="SMART" id="SM00448">
    <property type="entry name" value="REC"/>
    <property type="match status" value="1"/>
</dbReference>
<evidence type="ECO:0000313" key="17">
    <source>
        <dbReference type="Proteomes" id="UP000406184"/>
    </source>
</evidence>
<dbReference type="Pfam" id="PF00512">
    <property type="entry name" value="HisKA"/>
    <property type="match status" value="1"/>
</dbReference>
<keyword evidence="13" id="KW-0812">Transmembrane</keyword>
<keyword evidence="12" id="KW-0175">Coiled coil</keyword>
<keyword evidence="6 16" id="KW-0808">Transferase</keyword>
<feature type="domain" description="Response regulatory" evidence="15">
    <location>
        <begin position="626"/>
        <end position="747"/>
    </location>
</feature>
<evidence type="ECO:0000256" key="8">
    <source>
        <dbReference type="ARBA" id="ARBA00023012"/>
    </source>
</evidence>
<dbReference type="PROSITE" id="PS50110">
    <property type="entry name" value="RESPONSE_REGULATORY"/>
    <property type="match status" value="1"/>
</dbReference>
<dbReference type="Gene3D" id="3.30.565.10">
    <property type="entry name" value="Histidine kinase-like ATPase, C-terminal domain"/>
    <property type="match status" value="1"/>
</dbReference>
<evidence type="ECO:0000256" key="1">
    <source>
        <dbReference type="ARBA" id="ARBA00000085"/>
    </source>
</evidence>
<evidence type="ECO:0000256" key="10">
    <source>
        <dbReference type="ARBA" id="ARBA00074306"/>
    </source>
</evidence>
<dbReference type="EMBL" id="CABHMY010000166">
    <property type="protein sequence ID" value="VUX21048.1"/>
    <property type="molecule type" value="Genomic_DNA"/>
</dbReference>
<evidence type="ECO:0000256" key="6">
    <source>
        <dbReference type="ARBA" id="ARBA00022679"/>
    </source>
</evidence>
<reference evidence="16 17" key="1">
    <citation type="submission" date="2019-07" db="EMBL/GenBank/DDBJ databases">
        <authorList>
            <person name="Hibberd C M."/>
            <person name="Gehrig L. J."/>
            <person name="Chang H.-W."/>
            <person name="Venkatesh S."/>
        </authorList>
    </citation>
    <scope>NUCLEOTIDE SEQUENCE [LARGE SCALE GENOMIC DNA]</scope>
    <source>
        <strain evidence="16">Faecalibacterium_prausnitzii_JG_BgPS064</strain>
    </source>
</reference>
<proteinExistence type="inferred from homology"/>
<dbReference type="Gene3D" id="3.30.450.20">
    <property type="entry name" value="PAS domain"/>
    <property type="match status" value="1"/>
</dbReference>
<evidence type="ECO:0000256" key="9">
    <source>
        <dbReference type="ARBA" id="ARBA00024867"/>
    </source>
</evidence>
<dbReference type="CDD" id="cd00082">
    <property type="entry name" value="HisKA"/>
    <property type="match status" value="1"/>
</dbReference>
<feature type="transmembrane region" description="Helical" evidence="13">
    <location>
        <begin position="294"/>
        <end position="318"/>
    </location>
</feature>
<dbReference type="Gene3D" id="1.10.287.130">
    <property type="match status" value="1"/>
</dbReference>
<name>A0A564UNH7_9FIRM</name>
<dbReference type="InterPro" id="IPR036890">
    <property type="entry name" value="HATPase_C_sf"/>
</dbReference>
<evidence type="ECO:0000313" key="16">
    <source>
        <dbReference type="EMBL" id="VUX21048.1"/>
    </source>
</evidence>
<keyword evidence="17" id="KW-1185">Reference proteome</keyword>
<dbReference type="RefSeq" id="WP_158399716.1">
    <property type="nucleotide sequence ID" value="NZ_CABHMY010000166.1"/>
</dbReference>
<evidence type="ECO:0000256" key="4">
    <source>
        <dbReference type="ARBA" id="ARBA00018672"/>
    </source>
</evidence>
<dbReference type="PANTHER" id="PTHR43047">
    <property type="entry name" value="TWO-COMPONENT HISTIDINE PROTEIN KINASE"/>
    <property type="match status" value="1"/>
</dbReference>